<keyword evidence="2" id="KW-1185">Reference proteome</keyword>
<proteinExistence type="predicted"/>
<reference evidence="2" key="1">
    <citation type="submission" date="2009-05" db="EMBL/GenBank/DDBJ databases">
        <title>Complete sequence of Tolumonas auensis DSM 9187.</title>
        <authorList>
            <consortium name="US DOE Joint Genome Institute"/>
            <person name="Lucas S."/>
            <person name="Copeland A."/>
            <person name="Lapidus A."/>
            <person name="Glavina del Rio T."/>
            <person name="Tice H."/>
            <person name="Bruce D."/>
            <person name="Goodwin L."/>
            <person name="Pitluck S."/>
            <person name="Chertkov O."/>
            <person name="Brettin T."/>
            <person name="Detter J.C."/>
            <person name="Han C."/>
            <person name="Larimer F."/>
            <person name="Land M."/>
            <person name="Hauser L."/>
            <person name="Kyrpides N."/>
            <person name="Mikhailova N."/>
            <person name="Spring S."/>
            <person name="Beller H."/>
        </authorList>
    </citation>
    <scope>NUCLEOTIDE SEQUENCE [LARGE SCALE GENOMIC DNA]</scope>
    <source>
        <strain evidence="2">DSM 9187 / TA4</strain>
    </source>
</reference>
<dbReference type="AlphaFoldDB" id="C4L9P9"/>
<dbReference type="KEGG" id="tau:Tola_2405"/>
<name>C4L9P9_TOLAT</name>
<reference evidence="1 2" key="2">
    <citation type="journal article" date="2011" name="Stand. Genomic Sci.">
        <title>Complete genome sequence of Tolumonas auensis type strain (TA 4).</title>
        <authorList>
            <person name="Chertkov O."/>
            <person name="Copeland A."/>
            <person name="Lucas S."/>
            <person name="Lapidus A."/>
            <person name="Berry K.W."/>
            <person name="Detter J.C."/>
            <person name="Del Rio T.G."/>
            <person name="Hammon N."/>
            <person name="Dalin E."/>
            <person name="Tice H."/>
            <person name="Pitluck S."/>
            <person name="Richardson P."/>
            <person name="Bruce D."/>
            <person name="Goodwin L."/>
            <person name="Han C."/>
            <person name="Tapia R."/>
            <person name="Saunders E."/>
            <person name="Schmutz J."/>
            <person name="Brettin T."/>
            <person name="Larimer F."/>
            <person name="Land M."/>
            <person name="Hauser L."/>
            <person name="Spring S."/>
            <person name="Rohde M."/>
            <person name="Kyrpides N.C."/>
            <person name="Ivanova N."/>
            <person name="Goker M."/>
            <person name="Beller H.R."/>
            <person name="Klenk H.P."/>
            <person name="Woyke T."/>
        </authorList>
    </citation>
    <scope>NUCLEOTIDE SEQUENCE [LARGE SCALE GENOMIC DNA]</scope>
    <source>
        <strain evidence="2">DSM 9187 / TA4</strain>
    </source>
</reference>
<organism evidence="1 2">
    <name type="scientific">Tolumonas auensis (strain DSM 9187 / NBRC 110442 / TA 4)</name>
    <dbReference type="NCBI Taxonomy" id="595494"/>
    <lineage>
        <taxon>Bacteria</taxon>
        <taxon>Pseudomonadati</taxon>
        <taxon>Pseudomonadota</taxon>
        <taxon>Gammaproteobacteria</taxon>
        <taxon>Aeromonadales</taxon>
        <taxon>Aeromonadaceae</taxon>
        <taxon>Tolumonas</taxon>
    </lineage>
</organism>
<accession>C4L9P9</accession>
<evidence type="ECO:0000313" key="2">
    <source>
        <dbReference type="Proteomes" id="UP000009073"/>
    </source>
</evidence>
<evidence type="ECO:0000313" key="1">
    <source>
        <dbReference type="EMBL" id="ACQ94002.1"/>
    </source>
</evidence>
<sequence>MADAQEKTRRRLGAFGLEEETTRVLVQVAVVGGTVRCLSIHPALVVVGAGIVWRTSAHKGSPFFSPVGAGVEYRQP</sequence>
<protein>
    <submittedName>
        <fullName evidence="1">Uncharacterized protein</fullName>
    </submittedName>
</protein>
<dbReference type="Proteomes" id="UP000009073">
    <property type="component" value="Chromosome"/>
</dbReference>
<dbReference type="EMBL" id="CP001616">
    <property type="protein sequence ID" value="ACQ94002.1"/>
    <property type="molecule type" value="Genomic_DNA"/>
</dbReference>
<dbReference type="HOGENOM" id="CLU_2653390_0_0_6"/>
<gene>
    <name evidence="1" type="ordered locus">Tola_2405</name>
</gene>